<evidence type="ECO:0000256" key="3">
    <source>
        <dbReference type="ARBA" id="ARBA00022741"/>
    </source>
</evidence>
<sequence length="706" mass="78737">MSTAVADFKPTEKLLKTRNIGISAHIDSGKTTLTERILFYTNRIHAIHEVRGKDGVGAKMDSMELERERGITIQSAATYCQWKNHTINIIDTPGHVDFTVEVERSLRVLDSAILVLCGVSGVQSQSITVDRQMRRYNVPRVAFINKLDRTGANPFRVIEQLREKLKHNAVPVQIPIGLEGDLVGIVDLVIMKAVYFEGKDGMEIVEKEIPAELQELAQKKREELLDAASMFSDELTEAMLEGEPTVEQIKTAIRNGAISLKLTPVFMGSAFKNKGVQKLLDGVLDYLASPVDVVNSALDIKNESEKVVLPSDKDKPLVCLAFKLEDGRYGQLTYVRVYQGRIQKGMTIYNMSTNKKHNVGRLCRMHSDEMEDIEFAEAGDIIALFGIDCASGDTFTDGKMNVSMESMFVPAPVISLTIEAKESKHLNNLAKALNRFTKEDPTFQTHVDQESGQTIIKGMGELHLEVYIERMKREYGVELITGAPQVAYRETITARADFDYTHKKQTGGQGQFGRVAGFIEPIPLEEDKTYEFVNNVVGGAIPREYISSVDKGFKSCLDRGSMIGFPIIGVKLTINDGSYHDVDSSDMAFQIAGRYAFRQGFSKANPQILEPIMRVEVDGPAEFQGPILASLNQRRGMILNTTEQDSYCKVEAEVPLADMFGYSTVIRSSTQGKAEFSMEFSRYAPVPRNVAEELQKKYKPNSKDED</sequence>
<dbReference type="AlphaFoldDB" id="A0A4R9G7I7"/>
<dbReference type="RefSeq" id="WP_135585578.1">
    <property type="nucleotide sequence ID" value="NZ_RQEP01000005.1"/>
</dbReference>
<name>A0A4R9G7I7_9LEPT</name>
<dbReference type="Gene3D" id="3.30.70.870">
    <property type="entry name" value="Elongation Factor G (Translational Gtpase), domain 3"/>
    <property type="match status" value="1"/>
</dbReference>
<dbReference type="Pfam" id="PF00679">
    <property type="entry name" value="EFG_C"/>
    <property type="match status" value="1"/>
</dbReference>
<dbReference type="Gene3D" id="3.30.230.10">
    <property type="match status" value="1"/>
</dbReference>
<evidence type="ECO:0000313" key="12">
    <source>
        <dbReference type="Proteomes" id="UP000297453"/>
    </source>
</evidence>
<accession>A0A4R9G7I7</accession>
<comment type="subcellular location">
    <subcellularLocation>
        <location evidence="1 8">Cytoplasm</location>
    </subcellularLocation>
</comment>
<dbReference type="Pfam" id="PF14492">
    <property type="entry name" value="EFG_III"/>
    <property type="match status" value="1"/>
</dbReference>
<dbReference type="InterPro" id="IPR041095">
    <property type="entry name" value="EFG_II"/>
</dbReference>
<dbReference type="NCBIfam" id="TIGR00484">
    <property type="entry name" value="EF-G"/>
    <property type="match status" value="1"/>
</dbReference>
<dbReference type="SUPFAM" id="SSF54980">
    <property type="entry name" value="EF-G C-terminal domain-like"/>
    <property type="match status" value="2"/>
</dbReference>
<dbReference type="InterPro" id="IPR000640">
    <property type="entry name" value="EFG_V-like"/>
</dbReference>
<evidence type="ECO:0000256" key="9">
    <source>
        <dbReference type="NCBIfam" id="TIGR00484"/>
    </source>
</evidence>
<dbReference type="NCBIfam" id="NF009381">
    <property type="entry name" value="PRK12740.1-5"/>
    <property type="match status" value="1"/>
</dbReference>
<dbReference type="Pfam" id="PF03144">
    <property type="entry name" value="GTP_EFTU_D2"/>
    <property type="match status" value="1"/>
</dbReference>
<gene>
    <name evidence="8" type="primary">fusA</name>
    <name evidence="11" type="ORF">EHO59_05635</name>
</gene>
<dbReference type="InterPro" id="IPR020568">
    <property type="entry name" value="Ribosomal_Su5_D2-typ_SF"/>
</dbReference>
<dbReference type="Gene3D" id="2.40.30.10">
    <property type="entry name" value="Translation factors"/>
    <property type="match status" value="1"/>
</dbReference>
<organism evidence="11 12">
    <name type="scientific">Leptospira semungkisensis</name>
    <dbReference type="NCBI Taxonomy" id="2484985"/>
    <lineage>
        <taxon>Bacteria</taxon>
        <taxon>Pseudomonadati</taxon>
        <taxon>Spirochaetota</taxon>
        <taxon>Spirochaetia</taxon>
        <taxon>Leptospirales</taxon>
        <taxon>Leptospiraceae</taxon>
        <taxon>Leptospira</taxon>
    </lineage>
</organism>
<dbReference type="FunFam" id="2.40.30.10:FF:000022">
    <property type="entry name" value="Elongation factor G, mitochondrial"/>
    <property type="match status" value="1"/>
</dbReference>
<feature type="binding site" evidence="8">
    <location>
        <begin position="91"/>
        <end position="95"/>
    </location>
    <ligand>
        <name>GTP</name>
        <dbReference type="ChEBI" id="CHEBI:37565"/>
    </ligand>
</feature>
<proteinExistence type="inferred from homology"/>
<protein>
    <recommendedName>
        <fullName evidence="8 9">Elongation factor G</fullName>
        <shortName evidence="8">EF-G</shortName>
    </recommendedName>
</protein>
<dbReference type="SUPFAM" id="SSF50447">
    <property type="entry name" value="Translation proteins"/>
    <property type="match status" value="1"/>
</dbReference>
<dbReference type="CDD" id="cd01886">
    <property type="entry name" value="EF-G"/>
    <property type="match status" value="1"/>
</dbReference>
<dbReference type="Gene3D" id="3.30.70.240">
    <property type="match status" value="1"/>
</dbReference>
<evidence type="ECO:0000259" key="10">
    <source>
        <dbReference type="PROSITE" id="PS51722"/>
    </source>
</evidence>
<feature type="binding site" evidence="8">
    <location>
        <begin position="24"/>
        <end position="31"/>
    </location>
    <ligand>
        <name>GTP</name>
        <dbReference type="ChEBI" id="CHEBI:37565"/>
    </ligand>
</feature>
<dbReference type="InterPro" id="IPR009022">
    <property type="entry name" value="EFG_III"/>
</dbReference>
<dbReference type="InterPro" id="IPR004161">
    <property type="entry name" value="EFTu-like_2"/>
</dbReference>
<comment type="similarity">
    <text evidence="2 8">Belongs to the TRAFAC class translation factor GTPase superfamily. Classic translation factor GTPase family. EF-G/EF-2 subfamily.</text>
</comment>
<dbReference type="FunFam" id="3.40.50.300:FF:000029">
    <property type="entry name" value="Elongation factor G"/>
    <property type="match status" value="1"/>
</dbReference>
<dbReference type="InterPro" id="IPR005517">
    <property type="entry name" value="Transl_elong_EFG/EF2_IV"/>
</dbReference>
<dbReference type="SMART" id="SM00889">
    <property type="entry name" value="EFG_IV"/>
    <property type="match status" value="1"/>
</dbReference>
<dbReference type="SMART" id="SM00838">
    <property type="entry name" value="EFG_C"/>
    <property type="match status" value="1"/>
</dbReference>
<dbReference type="FunFam" id="3.30.70.870:FF:000001">
    <property type="entry name" value="Elongation factor G"/>
    <property type="match status" value="1"/>
</dbReference>
<comment type="function">
    <text evidence="7 8">Catalyzes the GTP-dependent ribosomal translocation step during translation elongation. During this step, the ribosome changes from the pre-translocational (PRE) to the post-translocational (POST) state as the newly formed A-site-bound peptidyl-tRNA and P-site-bound deacylated tRNA move to the P and E sites, respectively. Catalyzes the coordinated movement of the two tRNA molecules, the mRNA and conformational changes in the ribosome.</text>
</comment>
<dbReference type="PANTHER" id="PTHR43636:SF2">
    <property type="entry name" value="ELONGATION FACTOR G, MITOCHONDRIAL"/>
    <property type="match status" value="1"/>
</dbReference>
<dbReference type="Pfam" id="PF03764">
    <property type="entry name" value="EFG_IV"/>
    <property type="match status" value="1"/>
</dbReference>
<dbReference type="Pfam" id="PF00009">
    <property type="entry name" value="GTP_EFTU"/>
    <property type="match status" value="1"/>
</dbReference>
<comment type="caution">
    <text evidence="11">The sequence shown here is derived from an EMBL/GenBank/DDBJ whole genome shotgun (WGS) entry which is preliminary data.</text>
</comment>
<dbReference type="PRINTS" id="PR00315">
    <property type="entry name" value="ELONGATNFCT"/>
</dbReference>
<keyword evidence="12" id="KW-1185">Reference proteome</keyword>
<dbReference type="InterPro" id="IPR047872">
    <property type="entry name" value="EFG_IV"/>
</dbReference>
<dbReference type="InterPro" id="IPR027417">
    <property type="entry name" value="P-loop_NTPase"/>
</dbReference>
<dbReference type="OrthoDB" id="9804431at2"/>
<dbReference type="SUPFAM" id="SSF52540">
    <property type="entry name" value="P-loop containing nucleoside triphosphate hydrolases"/>
    <property type="match status" value="1"/>
</dbReference>
<keyword evidence="4 8" id="KW-0251">Elongation factor</keyword>
<keyword evidence="6 8" id="KW-0342">GTP-binding</keyword>
<dbReference type="GO" id="GO:0005737">
    <property type="term" value="C:cytoplasm"/>
    <property type="evidence" value="ECO:0007669"/>
    <property type="project" value="UniProtKB-SubCell"/>
</dbReference>
<dbReference type="CDD" id="cd16262">
    <property type="entry name" value="EFG_III"/>
    <property type="match status" value="1"/>
</dbReference>
<dbReference type="HAMAP" id="MF_00054_B">
    <property type="entry name" value="EF_G_EF_2_B"/>
    <property type="match status" value="1"/>
</dbReference>
<dbReference type="InterPro" id="IPR014721">
    <property type="entry name" value="Ribsml_uS5_D2-typ_fold_subgr"/>
</dbReference>
<dbReference type="InterPro" id="IPR005225">
    <property type="entry name" value="Small_GTP-bd"/>
</dbReference>
<dbReference type="InterPro" id="IPR035647">
    <property type="entry name" value="EFG_III/V"/>
</dbReference>
<dbReference type="CDD" id="cd04091">
    <property type="entry name" value="mtEFG1_II_like"/>
    <property type="match status" value="1"/>
</dbReference>
<evidence type="ECO:0000313" key="11">
    <source>
        <dbReference type="EMBL" id="TGK07582.1"/>
    </source>
</evidence>
<keyword evidence="8" id="KW-0963">Cytoplasm</keyword>
<dbReference type="InterPro" id="IPR000795">
    <property type="entry name" value="T_Tr_GTP-bd_dom"/>
</dbReference>
<dbReference type="InterPro" id="IPR004540">
    <property type="entry name" value="Transl_elong_EFG/EF2"/>
</dbReference>
<evidence type="ECO:0000256" key="2">
    <source>
        <dbReference type="ARBA" id="ARBA00005870"/>
    </source>
</evidence>
<evidence type="ECO:0000256" key="4">
    <source>
        <dbReference type="ARBA" id="ARBA00022768"/>
    </source>
</evidence>
<dbReference type="NCBIfam" id="TIGR00231">
    <property type="entry name" value="small_GTP"/>
    <property type="match status" value="1"/>
</dbReference>
<dbReference type="InterPro" id="IPR009000">
    <property type="entry name" value="Transl_B-barrel_sf"/>
</dbReference>
<reference evidence="11" key="1">
    <citation type="journal article" date="2019" name="PLoS Negl. Trop. Dis.">
        <title>Revisiting the worldwide diversity of Leptospira species in the environment.</title>
        <authorList>
            <person name="Vincent A.T."/>
            <person name="Schiettekatte O."/>
            <person name="Bourhy P."/>
            <person name="Veyrier F.J."/>
            <person name="Picardeau M."/>
        </authorList>
    </citation>
    <scope>NUCLEOTIDE SEQUENCE [LARGE SCALE GENOMIC DNA]</scope>
    <source>
        <strain evidence="11">SSS9</strain>
    </source>
</reference>
<dbReference type="GO" id="GO:0003746">
    <property type="term" value="F:translation elongation factor activity"/>
    <property type="evidence" value="ECO:0007669"/>
    <property type="project" value="UniProtKB-UniRule"/>
</dbReference>
<evidence type="ECO:0000256" key="5">
    <source>
        <dbReference type="ARBA" id="ARBA00022917"/>
    </source>
</evidence>
<dbReference type="Proteomes" id="UP000297453">
    <property type="component" value="Unassembled WGS sequence"/>
</dbReference>
<dbReference type="PANTHER" id="PTHR43636">
    <property type="entry name" value="ELONGATION FACTOR G, MITOCHONDRIAL"/>
    <property type="match status" value="1"/>
</dbReference>
<evidence type="ECO:0000256" key="8">
    <source>
        <dbReference type="HAMAP-Rule" id="MF_00054"/>
    </source>
</evidence>
<evidence type="ECO:0000256" key="6">
    <source>
        <dbReference type="ARBA" id="ARBA00023134"/>
    </source>
</evidence>
<evidence type="ECO:0000256" key="7">
    <source>
        <dbReference type="ARBA" id="ARBA00024731"/>
    </source>
</evidence>
<dbReference type="PROSITE" id="PS51722">
    <property type="entry name" value="G_TR_2"/>
    <property type="match status" value="1"/>
</dbReference>
<keyword evidence="3 8" id="KW-0547">Nucleotide-binding</keyword>
<dbReference type="FunFam" id="3.30.70.240:FF:000001">
    <property type="entry name" value="Elongation factor G"/>
    <property type="match status" value="1"/>
</dbReference>
<dbReference type="SUPFAM" id="SSF54211">
    <property type="entry name" value="Ribosomal protein S5 domain 2-like"/>
    <property type="match status" value="1"/>
</dbReference>
<dbReference type="FunFam" id="3.30.230.10:FF:000003">
    <property type="entry name" value="Elongation factor G"/>
    <property type="match status" value="1"/>
</dbReference>
<dbReference type="PROSITE" id="PS00301">
    <property type="entry name" value="G_TR_1"/>
    <property type="match status" value="1"/>
</dbReference>
<dbReference type="CDD" id="cd01434">
    <property type="entry name" value="EFG_mtEFG1_IV"/>
    <property type="match status" value="1"/>
</dbReference>
<dbReference type="Gene3D" id="3.40.50.300">
    <property type="entry name" value="P-loop containing nucleotide triphosphate hydrolases"/>
    <property type="match status" value="1"/>
</dbReference>
<dbReference type="InterPro" id="IPR031157">
    <property type="entry name" value="G_TR_CS"/>
</dbReference>
<feature type="binding site" evidence="8">
    <location>
        <begin position="145"/>
        <end position="148"/>
    </location>
    <ligand>
        <name>GTP</name>
        <dbReference type="ChEBI" id="CHEBI:37565"/>
    </ligand>
</feature>
<feature type="domain" description="Tr-type G" evidence="10">
    <location>
        <begin position="15"/>
        <end position="291"/>
    </location>
</feature>
<dbReference type="EMBL" id="RQEP01000005">
    <property type="protein sequence ID" value="TGK07582.1"/>
    <property type="molecule type" value="Genomic_DNA"/>
</dbReference>
<keyword evidence="5 8" id="KW-0648">Protein biosynthesis</keyword>
<dbReference type="GO" id="GO:0005525">
    <property type="term" value="F:GTP binding"/>
    <property type="evidence" value="ECO:0007669"/>
    <property type="project" value="UniProtKB-UniRule"/>
</dbReference>
<dbReference type="GO" id="GO:0003924">
    <property type="term" value="F:GTPase activity"/>
    <property type="evidence" value="ECO:0007669"/>
    <property type="project" value="InterPro"/>
</dbReference>
<evidence type="ECO:0000256" key="1">
    <source>
        <dbReference type="ARBA" id="ARBA00004496"/>
    </source>
</evidence>